<keyword evidence="2" id="KW-1185">Reference proteome</keyword>
<proteinExistence type="predicted"/>
<gene>
    <name evidence="1" type="ORF">M9Y10_037693</name>
</gene>
<comment type="caution">
    <text evidence="1">The sequence shown here is derived from an EMBL/GenBank/DDBJ whole genome shotgun (WGS) entry which is preliminary data.</text>
</comment>
<dbReference type="Proteomes" id="UP001470230">
    <property type="component" value="Unassembled WGS sequence"/>
</dbReference>
<evidence type="ECO:0000313" key="2">
    <source>
        <dbReference type="Proteomes" id="UP001470230"/>
    </source>
</evidence>
<name>A0ABR2GRY0_9EUKA</name>
<protein>
    <submittedName>
        <fullName evidence="1">Uncharacterized protein</fullName>
    </submittedName>
</protein>
<organism evidence="1 2">
    <name type="scientific">Tritrichomonas musculus</name>
    <dbReference type="NCBI Taxonomy" id="1915356"/>
    <lineage>
        <taxon>Eukaryota</taxon>
        <taxon>Metamonada</taxon>
        <taxon>Parabasalia</taxon>
        <taxon>Tritrichomonadida</taxon>
        <taxon>Tritrichomonadidae</taxon>
        <taxon>Tritrichomonas</taxon>
    </lineage>
</organism>
<reference evidence="1 2" key="1">
    <citation type="submission" date="2024-04" db="EMBL/GenBank/DDBJ databases">
        <title>Tritrichomonas musculus Genome.</title>
        <authorList>
            <person name="Alves-Ferreira E."/>
            <person name="Grigg M."/>
            <person name="Lorenzi H."/>
            <person name="Galac M."/>
        </authorList>
    </citation>
    <scope>NUCLEOTIDE SEQUENCE [LARGE SCALE GENOMIC DNA]</scope>
    <source>
        <strain evidence="1 2">EAF2021</strain>
    </source>
</reference>
<dbReference type="EMBL" id="JAPFFF010000065">
    <property type="protein sequence ID" value="KAK8836436.1"/>
    <property type="molecule type" value="Genomic_DNA"/>
</dbReference>
<evidence type="ECO:0000313" key="1">
    <source>
        <dbReference type="EMBL" id="KAK8836436.1"/>
    </source>
</evidence>
<sequence>MNFTQLPFPVSIRYYKTGNETIKTLSFLQDQKRNNYPISIIYLNHFKKSSPRCSVEMNEKAKLFKIAFYQMFTIRKKFPKKYVIMIHNDIHFDINLRCVNRDEARSINLYFVHFAKHSEKILSFIQSNKHRIIENIPDLRNILDLFI</sequence>
<accession>A0ABR2GRY0</accession>